<proteinExistence type="predicted"/>
<dbReference type="OMA" id="MRAENDE"/>
<evidence type="ECO:0000313" key="2">
    <source>
        <dbReference type="Proteomes" id="UP000186303"/>
    </source>
</evidence>
<keyword evidence="2" id="KW-1185">Reference proteome</keyword>
<dbReference type="PANTHER" id="PTHR38644">
    <property type="entry name" value="EXPRESSED PROTEIN"/>
    <property type="match status" value="1"/>
</dbReference>
<reference evidence="2" key="1">
    <citation type="journal article" date="2017" name="Nucleic Acids Res.">
        <title>Proteogenomics produces comprehensive and highly accurate protein-coding gene annotation in a complete genome assembly of Malassezia sympodialis.</title>
        <authorList>
            <person name="Zhu Y."/>
            <person name="Engstroem P.G."/>
            <person name="Tellgren-Roth C."/>
            <person name="Baudo C.D."/>
            <person name="Kennell J.C."/>
            <person name="Sun S."/>
            <person name="Billmyre R.B."/>
            <person name="Schroeder M.S."/>
            <person name="Andersson A."/>
            <person name="Holm T."/>
            <person name="Sigurgeirsson B."/>
            <person name="Wu G."/>
            <person name="Sankaranarayanan S.R."/>
            <person name="Siddharthan R."/>
            <person name="Sanyal K."/>
            <person name="Lundeberg J."/>
            <person name="Nystedt B."/>
            <person name="Boekhout T."/>
            <person name="Dawson T.L. Jr."/>
            <person name="Heitman J."/>
            <person name="Scheynius A."/>
            <person name="Lehtioe J."/>
        </authorList>
    </citation>
    <scope>NUCLEOTIDE SEQUENCE [LARGE SCALE GENOMIC DNA]</scope>
    <source>
        <strain evidence="2">ATCC 42132</strain>
    </source>
</reference>
<dbReference type="PANTHER" id="PTHR38644:SF1">
    <property type="entry name" value="EXPRESSED PROTEIN"/>
    <property type="match status" value="1"/>
</dbReference>
<sequence>MRARSLRAASRLSSAWVPSTCVHVRYTASHARTSAVAAGPARVLDQLTTLFRPASPWTVRLTEASQAATTHGPQRIALVGDAHPTRAVMHALLMEPLDPQVMAHMPPLERTGNHVYHYGPGSATGATYALPLAWMQGIELHECVDLDDRDALMTRLLSCDKVGVVIGAQTLERHDGTLENILAYAEALGDKPGTTVLVDAYIPQTYGQPAAAAWDRIADLAQKRIGTHFRALPQDAAPHVQLVSSNLALHARTLLGHEGFPEFSRHFQASRFAALHHALTQPVAHMQRIRYVAQTAFNAAMRAENDEALRLEAGAALAEVLHARTEHAIHTHTLRLAPPNDLPSHQPVLERSGSRSFRRRSMLADSRETVQQTLARSFAWWRLPWRVEELRLALSYAVGRSFGVQEETRLAYEAGRLRAEAAAQSEAAVRTLDEVQRRSPPESLERGALADAPPLDSAVLRNAIASFDDRQMGPLLHAHCLSEPLVRRRQQLLARGGPLDRLVVKAQRAVATTYVGVGSAYTAAAIGALAHHVPHPALAPTTKLGEAWAASSWVPDATLPPLTSLVEMAPSTAGGLALLATAAGAWFLQGTWARAKRAFWRDWDRTVEAVEREQKQTAETVLRTMVMGAPLHVSQALREQVEDRRVTHEMREATLRDVQTHSSHM</sequence>
<dbReference type="EMBL" id="LT671822">
    <property type="protein sequence ID" value="SHO76669.1"/>
    <property type="molecule type" value="Genomic_DNA"/>
</dbReference>
<organism evidence="1 2">
    <name type="scientific">Malassezia sympodialis (strain ATCC 42132)</name>
    <name type="common">Atopic eczema-associated yeast</name>
    <dbReference type="NCBI Taxonomy" id="1230383"/>
    <lineage>
        <taxon>Eukaryota</taxon>
        <taxon>Fungi</taxon>
        <taxon>Dikarya</taxon>
        <taxon>Basidiomycota</taxon>
        <taxon>Ustilaginomycotina</taxon>
        <taxon>Malasseziomycetes</taxon>
        <taxon>Malasseziales</taxon>
        <taxon>Malasseziaceae</taxon>
        <taxon>Malassezia</taxon>
    </lineage>
</organism>
<protein>
    <submittedName>
        <fullName evidence="1">Uncharacterized protein</fullName>
    </submittedName>
</protein>
<dbReference type="AlphaFoldDB" id="A0A1M8A2M4"/>
<accession>A0A1M8A2M4</accession>
<dbReference type="OrthoDB" id="5319015at2759"/>
<dbReference type="VEuPathDB" id="FungiDB:MSYG_1007"/>
<dbReference type="STRING" id="1230383.A0A1M8A2M4"/>
<name>A0A1M8A2M4_MALS4</name>
<dbReference type="Proteomes" id="UP000186303">
    <property type="component" value="Chromosome 2"/>
</dbReference>
<evidence type="ECO:0000313" key="1">
    <source>
        <dbReference type="EMBL" id="SHO76669.1"/>
    </source>
</evidence>
<gene>
    <name evidence="1" type="ORF">MSYG_1007</name>
</gene>